<dbReference type="InterPro" id="IPR027417">
    <property type="entry name" value="P-loop_NTPase"/>
</dbReference>
<dbReference type="InterPro" id="IPR002078">
    <property type="entry name" value="Sigma_54_int"/>
</dbReference>
<evidence type="ECO:0000313" key="9">
    <source>
        <dbReference type="Proteomes" id="UP000427906"/>
    </source>
</evidence>
<dbReference type="FunFam" id="3.40.50.300:FF:000006">
    <property type="entry name" value="DNA-binding transcriptional regulator NtrC"/>
    <property type="match status" value="1"/>
</dbReference>
<evidence type="ECO:0000256" key="2">
    <source>
        <dbReference type="ARBA" id="ARBA00022840"/>
    </source>
</evidence>
<dbReference type="RefSeq" id="WP_155317809.1">
    <property type="nucleotide sequence ID" value="NZ_AP021874.1"/>
</dbReference>
<dbReference type="InterPro" id="IPR058031">
    <property type="entry name" value="AAA_lid_NorR"/>
</dbReference>
<dbReference type="GO" id="GO:0006355">
    <property type="term" value="P:regulation of DNA-templated transcription"/>
    <property type="evidence" value="ECO:0007669"/>
    <property type="project" value="InterPro"/>
</dbReference>
<dbReference type="Gene3D" id="1.10.10.60">
    <property type="entry name" value="Homeodomain-like"/>
    <property type="match status" value="1"/>
</dbReference>
<dbReference type="SUPFAM" id="SSF52540">
    <property type="entry name" value="P-loop containing nucleoside triphosphate hydrolases"/>
    <property type="match status" value="1"/>
</dbReference>
<dbReference type="PROSITE" id="PS50045">
    <property type="entry name" value="SIGMA54_INTERACT_4"/>
    <property type="match status" value="1"/>
</dbReference>
<accession>A0A5K7YU46</accession>
<evidence type="ECO:0000313" key="8">
    <source>
        <dbReference type="EMBL" id="BBO69804.1"/>
    </source>
</evidence>
<evidence type="ECO:0000256" key="4">
    <source>
        <dbReference type="ARBA" id="ARBA00023125"/>
    </source>
</evidence>
<dbReference type="PANTHER" id="PTHR32071">
    <property type="entry name" value="TRANSCRIPTIONAL REGULATORY PROTEIN"/>
    <property type="match status" value="1"/>
</dbReference>
<evidence type="ECO:0000256" key="5">
    <source>
        <dbReference type="ARBA" id="ARBA00023159"/>
    </source>
</evidence>
<dbReference type="SUPFAM" id="SSF46689">
    <property type="entry name" value="Homeodomain-like"/>
    <property type="match status" value="1"/>
</dbReference>
<dbReference type="AlphaFoldDB" id="A0A5K7YU46"/>
<dbReference type="GO" id="GO:0005524">
    <property type="term" value="F:ATP binding"/>
    <property type="evidence" value="ECO:0007669"/>
    <property type="project" value="UniProtKB-KW"/>
</dbReference>
<dbReference type="PROSITE" id="PS00688">
    <property type="entry name" value="SIGMA54_INTERACT_3"/>
    <property type="match status" value="1"/>
</dbReference>
<dbReference type="Pfam" id="PF00158">
    <property type="entry name" value="Sigma54_activat"/>
    <property type="match status" value="1"/>
</dbReference>
<dbReference type="OrthoDB" id="9767722at2"/>
<evidence type="ECO:0000256" key="6">
    <source>
        <dbReference type="ARBA" id="ARBA00023163"/>
    </source>
</evidence>
<dbReference type="SMART" id="SM00382">
    <property type="entry name" value="AAA"/>
    <property type="match status" value="1"/>
</dbReference>
<dbReference type="InterPro" id="IPR025944">
    <property type="entry name" value="Sigma_54_int_dom_CS"/>
</dbReference>
<keyword evidence="3" id="KW-0805">Transcription regulation</keyword>
<dbReference type="PANTHER" id="PTHR32071:SF117">
    <property type="entry name" value="PTS-DEPENDENT DIHYDROXYACETONE KINASE OPERON REGULATORY PROTEIN-RELATED"/>
    <property type="match status" value="1"/>
</dbReference>
<keyword evidence="1" id="KW-0547">Nucleotide-binding</keyword>
<proteinExistence type="predicted"/>
<dbReference type="SUPFAM" id="SSF55781">
    <property type="entry name" value="GAF domain-like"/>
    <property type="match status" value="1"/>
</dbReference>
<keyword evidence="9" id="KW-1185">Reference proteome</keyword>
<dbReference type="Gene3D" id="3.40.50.300">
    <property type="entry name" value="P-loop containing nucleotide triphosphate hydrolases"/>
    <property type="match status" value="1"/>
</dbReference>
<dbReference type="Proteomes" id="UP000427906">
    <property type="component" value="Chromosome"/>
</dbReference>
<keyword evidence="6" id="KW-0804">Transcription</keyword>
<evidence type="ECO:0000256" key="3">
    <source>
        <dbReference type="ARBA" id="ARBA00023015"/>
    </source>
</evidence>
<organism evidence="8 9">
    <name type="scientific">Desulfosarcina alkanivorans</name>
    <dbReference type="NCBI Taxonomy" id="571177"/>
    <lineage>
        <taxon>Bacteria</taxon>
        <taxon>Pseudomonadati</taxon>
        <taxon>Thermodesulfobacteriota</taxon>
        <taxon>Desulfobacteria</taxon>
        <taxon>Desulfobacterales</taxon>
        <taxon>Desulfosarcinaceae</taxon>
        <taxon>Desulfosarcina</taxon>
    </lineage>
</organism>
<protein>
    <submittedName>
        <fullName evidence="8">ATPase AAA</fullName>
    </submittedName>
</protein>
<dbReference type="PROSITE" id="PS00675">
    <property type="entry name" value="SIGMA54_INTERACT_1"/>
    <property type="match status" value="1"/>
</dbReference>
<reference evidence="8 9" key="1">
    <citation type="submission" date="2019-11" db="EMBL/GenBank/DDBJ databases">
        <title>Comparative genomics of hydrocarbon-degrading Desulfosarcina strains.</title>
        <authorList>
            <person name="Watanabe M."/>
            <person name="Kojima H."/>
            <person name="Fukui M."/>
        </authorList>
    </citation>
    <scope>NUCLEOTIDE SEQUENCE [LARGE SCALE GENOMIC DNA]</scope>
    <source>
        <strain evidence="8 9">PL12</strain>
    </source>
</reference>
<dbReference type="KEGG" id="dalk:DSCA_37340"/>
<gene>
    <name evidence="8" type="ORF">DSCA_37340</name>
</gene>
<dbReference type="Gene3D" id="1.10.8.60">
    <property type="match status" value="1"/>
</dbReference>
<dbReference type="InterPro" id="IPR003593">
    <property type="entry name" value="AAA+_ATPase"/>
</dbReference>
<feature type="domain" description="Sigma-54 factor interaction" evidence="7">
    <location>
        <begin position="191"/>
        <end position="421"/>
    </location>
</feature>
<dbReference type="Pfam" id="PF25601">
    <property type="entry name" value="AAA_lid_14"/>
    <property type="match status" value="1"/>
</dbReference>
<evidence type="ECO:0000259" key="7">
    <source>
        <dbReference type="PROSITE" id="PS50045"/>
    </source>
</evidence>
<sequence>MEFFFREATLAICGSLDIEEALWQCLLCIRKYIPADMLSLHIYEQETGLLETVAYTTESGGVECSFKNTLPVNVIKDLEERRSIGAWMVDRLGDHDGTREAAAYFNGTEMAGIIMDLVLGKKLMGVIVVAGKDPKRFLPNHLNLLELLNKPIAVALTNSMRHRELKRLKDLLADDSRYFQNELRRRVGQDVIGTELGLYSTMEMVRKVAPINSPVLLLGETGVGKELIAGAIHNSSSRKTGPMISFNCGAIPPTLMDSELFGYEKGAFTGATSQKRGVFERAQHGTIFLDEIGELAPDAQIRLLRVLQQKEIQRVGGVEIVKLDIRVIAATHRDLKDMMGEKKFRKDLFFRLNVFPITIPPLRERKEDIPALVQHFILEKAREMKLRKIPQLMPDDATRLMDYEWPGNIRELENAVERALILNKGQFLTFEDFPFNQMKEPSYTGELPTPSLTLPLDTVISKYIQDTLAITKGKIYGKGGAAELLSVNPSTLRHRMKKLGITSKKTYYQSH</sequence>
<dbReference type="InterPro" id="IPR025662">
    <property type="entry name" value="Sigma_54_int_dom_ATP-bd_1"/>
</dbReference>
<keyword evidence="5" id="KW-0010">Activator</keyword>
<name>A0A5K7YU46_9BACT</name>
<keyword evidence="4" id="KW-0238">DNA-binding</keyword>
<dbReference type="EMBL" id="AP021874">
    <property type="protein sequence ID" value="BBO69804.1"/>
    <property type="molecule type" value="Genomic_DNA"/>
</dbReference>
<dbReference type="InterPro" id="IPR029016">
    <property type="entry name" value="GAF-like_dom_sf"/>
</dbReference>
<keyword evidence="2" id="KW-0067">ATP-binding</keyword>
<dbReference type="Gene3D" id="3.30.450.40">
    <property type="match status" value="1"/>
</dbReference>
<dbReference type="CDD" id="cd00009">
    <property type="entry name" value="AAA"/>
    <property type="match status" value="1"/>
</dbReference>
<dbReference type="InterPro" id="IPR009057">
    <property type="entry name" value="Homeodomain-like_sf"/>
</dbReference>
<evidence type="ECO:0000256" key="1">
    <source>
        <dbReference type="ARBA" id="ARBA00022741"/>
    </source>
</evidence>
<dbReference type="GO" id="GO:0003677">
    <property type="term" value="F:DNA binding"/>
    <property type="evidence" value="ECO:0007669"/>
    <property type="project" value="UniProtKB-KW"/>
</dbReference>